<feature type="region of interest" description="Disordered" evidence="4">
    <location>
        <begin position="1046"/>
        <end position="1067"/>
    </location>
</feature>
<dbReference type="PANTHER" id="PTHR48051:SF48">
    <property type="entry name" value="MULTIFUNCTIONAL ROCO FAMILY SIGNALING REGULATOR 1"/>
    <property type="match status" value="1"/>
</dbReference>
<dbReference type="InterPro" id="IPR055414">
    <property type="entry name" value="LRR_R13L4/SHOC2-like"/>
</dbReference>
<evidence type="ECO:0000259" key="5">
    <source>
        <dbReference type="PROSITE" id="PS51424"/>
    </source>
</evidence>
<dbReference type="InterPro" id="IPR001611">
    <property type="entry name" value="Leu-rich_rpt"/>
</dbReference>
<dbReference type="SMART" id="SM00369">
    <property type="entry name" value="LRR_TYP"/>
    <property type="match status" value="12"/>
</dbReference>
<feature type="domain" description="Roc" evidence="5">
    <location>
        <begin position="462"/>
        <end position="692"/>
    </location>
</feature>
<dbReference type="Pfam" id="PF08477">
    <property type="entry name" value="Roc"/>
    <property type="match status" value="1"/>
</dbReference>
<dbReference type="AlphaFoldDB" id="A0A3Q2ZCY8"/>
<dbReference type="Proteomes" id="UP000264820">
    <property type="component" value="Unplaced"/>
</dbReference>
<name>A0A3Q2ZCY8_HIPCM</name>
<dbReference type="SUPFAM" id="SSF52540">
    <property type="entry name" value="P-loop containing nucleoside triphosphate hydrolases"/>
    <property type="match status" value="1"/>
</dbReference>
<evidence type="ECO:0000256" key="1">
    <source>
        <dbReference type="ARBA" id="ARBA00022614"/>
    </source>
</evidence>
<dbReference type="GeneTree" id="ENSGT00940000158928"/>
<evidence type="ECO:0000256" key="4">
    <source>
        <dbReference type="SAM" id="MobiDB-lite"/>
    </source>
</evidence>
<dbReference type="Gene3D" id="3.40.50.300">
    <property type="entry name" value="P-loop containing nucleotide triphosphate hydrolases"/>
    <property type="match status" value="1"/>
</dbReference>
<reference evidence="6" key="1">
    <citation type="submission" date="2025-08" db="UniProtKB">
        <authorList>
            <consortium name="Ensembl"/>
        </authorList>
    </citation>
    <scope>IDENTIFICATION</scope>
</reference>
<dbReference type="PROSITE" id="PS51450">
    <property type="entry name" value="LRR"/>
    <property type="match status" value="1"/>
</dbReference>
<feature type="region of interest" description="Disordered" evidence="4">
    <location>
        <begin position="1"/>
        <end position="63"/>
    </location>
</feature>
<dbReference type="InterPro" id="IPR003591">
    <property type="entry name" value="Leu-rich_rpt_typical-subtyp"/>
</dbReference>
<protein>
    <submittedName>
        <fullName evidence="6">Multifunctional ROCO family signaling regulator 1</fullName>
    </submittedName>
</protein>
<dbReference type="Pfam" id="PF13855">
    <property type="entry name" value="LRR_8"/>
    <property type="match status" value="2"/>
</dbReference>
<keyword evidence="2" id="KW-0677">Repeat</keyword>
<feature type="compositionally biased region" description="Basic and acidic residues" evidence="4">
    <location>
        <begin position="70"/>
        <end position="82"/>
    </location>
</feature>
<dbReference type="Ensembl" id="ENSHCOT00000016888.1">
    <property type="protein sequence ID" value="ENSHCOP00000024063.1"/>
    <property type="gene ID" value="ENSHCOG00000013081.1"/>
</dbReference>
<sequence>MNADADPQLRRSSFSFSPSVTAAKHQRHGGHEAPPPSRSRRPRFPSAGYSRGGLGDEGQPMRTLNEKNKDWAEGEGEQRRGDGPPPLENNVKAAQLWRDAALRSRKLRSDLRQLPPYPKDADLSHVEALNLGNNLLQELPEGLASSLNNLRVLVLRRNHFSTVPCAVFELRQLVELDLSHNRLRAVAEGLGRLSTLKKLSVSHNSIQQLPEHIAALEFLEELDVSFNDLHDMPASFCGLARLRTLDVDHNKLSRFPPEILALGDLEELDCSGNKFEVLPEDVVKLKSIKILWLSSLHLRFLPDTFCHLQNLESLMLDGNHLATLPEAFGSLQTLKMVNLSSNQLTDFPEVLLDISGLEELYLSRNKLTQVPQEIGRLQNLANLWLDNNEIAYLPESLVDLAKLEELVLQGNQIAVLPDNFGKLSKVNIWKVKDNPLVQPPYEVCMKGIPHIAAYQQNSPHSQLETRPRLKLVLLGLNDAGKTRLRQSLLSESKGEHPSEGIQITSSLSEGGLTFLVYDLSGKQNLDLVKPFFLSPSALYILVVNLQAYSPCSFYTHVGYFLHLLGAKVPQAVVLLVGTHADLCGEAELEEKKLDIHRQVGLQQRRDVQVLQSLALKVEQALQQGYSVRASHPHASFYAVSDTNLRRKKARVRSLLDRRLQILSPLLSVGCARTDRTDIQHLREKLTSVAQHPDIFPDLYRVLPRSWQTLEELHLKSEKLWLTRCDSARLGHQVGLTEEHLQSALSYLHRSGTLLHLEDSPALKDYVFHNPPRFLAIINVFFQRDDSAAAAAGEESRQVDEEAEKLVATQLQRHLDAFHSHGLLPSSAILQLMRPLIQTRQDADVILELLDKMGVCYCVNKPRAGKPLKGGAELWYKFPGHVDVKEAQADGTSETEPDISFEIEPNRSSETEPNRAWVPPSPPFTAEQLQIRYSFPFLFPPGLFARFSARINRHVVQRLDDRRRIRAYRGKVPVVISHRPSTGRLQAGTLSVSSRAALPNMWTAWQAVTPLLRELDALLEDWPGLLYHKHILCAKCLRRGSSSPHAFPGELLSQRRPEGVSELTCPKNSSERVNVALVYPPTPTDTPPTTPTMISPK</sequence>
<dbReference type="Gene3D" id="3.80.10.10">
    <property type="entry name" value="Ribonuclease Inhibitor"/>
    <property type="match status" value="1"/>
</dbReference>
<dbReference type="GO" id="GO:0009966">
    <property type="term" value="P:regulation of signal transduction"/>
    <property type="evidence" value="ECO:0007669"/>
    <property type="project" value="UniProtKB-ARBA"/>
</dbReference>
<dbReference type="GO" id="GO:0000166">
    <property type="term" value="F:nucleotide binding"/>
    <property type="evidence" value="ECO:0007669"/>
    <property type="project" value="UniProtKB-KW"/>
</dbReference>
<organism evidence="6 7">
    <name type="scientific">Hippocampus comes</name>
    <name type="common">Tiger tail seahorse</name>
    <dbReference type="NCBI Taxonomy" id="109280"/>
    <lineage>
        <taxon>Eukaryota</taxon>
        <taxon>Metazoa</taxon>
        <taxon>Chordata</taxon>
        <taxon>Craniata</taxon>
        <taxon>Vertebrata</taxon>
        <taxon>Euteleostomi</taxon>
        <taxon>Actinopterygii</taxon>
        <taxon>Neopterygii</taxon>
        <taxon>Teleostei</taxon>
        <taxon>Neoteleostei</taxon>
        <taxon>Acanthomorphata</taxon>
        <taxon>Syngnathiaria</taxon>
        <taxon>Syngnathiformes</taxon>
        <taxon>Syngnathoidei</taxon>
        <taxon>Syngnathidae</taxon>
        <taxon>Hippocampus</taxon>
    </lineage>
</organism>
<accession>A0A3Q2ZCY8</accession>
<reference evidence="6" key="2">
    <citation type="submission" date="2025-09" db="UniProtKB">
        <authorList>
            <consortium name="Ensembl"/>
        </authorList>
    </citation>
    <scope>IDENTIFICATION</scope>
</reference>
<evidence type="ECO:0000256" key="3">
    <source>
        <dbReference type="ARBA" id="ARBA00022741"/>
    </source>
</evidence>
<dbReference type="GO" id="GO:0005737">
    <property type="term" value="C:cytoplasm"/>
    <property type="evidence" value="ECO:0007669"/>
    <property type="project" value="TreeGrafter"/>
</dbReference>
<dbReference type="Pfam" id="PF23598">
    <property type="entry name" value="LRR_14"/>
    <property type="match status" value="1"/>
</dbReference>
<dbReference type="Pfam" id="PF25497">
    <property type="entry name" value="COR-B"/>
    <property type="match status" value="1"/>
</dbReference>
<dbReference type="InterPro" id="IPR057263">
    <property type="entry name" value="COR-B"/>
</dbReference>
<dbReference type="InterPro" id="IPR020859">
    <property type="entry name" value="ROC"/>
</dbReference>
<dbReference type="OMA" id="IVCPKNG"/>
<proteinExistence type="predicted"/>
<dbReference type="SUPFAM" id="SSF52058">
    <property type="entry name" value="L domain-like"/>
    <property type="match status" value="1"/>
</dbReference>
<feature type="compositionally biased region" description="Pro residues" evidence="4">
    <location>
        <begin position="1079"/>
        <end position="1089"/>
    </location>
</feature>
<feature type="region of interest" description="Disordered" evidence="4">
    <location>
        <begin position="1077"/>
        <end position="1096"/>
    </location>
</feature>
<dbReference type="InterPro" id="IPR027417">
    <property type="entry name" value="P-loop_NTPase"/>
</dbReference>
<dbReference type="PROSITE" id="PS51424">
    <property type="entry name" value="ROC"/>
    <property type="match status" value="1"/>
</dbReference>
<feature type="compositionally biased region" description="Polar residues" evidence="4">
    <location>
        <begin position="10"/>
        <end position="20"/>
    </location>
</feature>
<keyword evidence="1" id="KW-0433">Leucine-rich repeat</keyword>
<dbReference type="InterPro" id="IPR050216">
    <property type="entry name" value="LRR_domain-containing"/>
</dbReference>
<evidence type="ECO:0000313" key="7">
    <source>
        <dbReference type="Proteomes" id="UP000264820"/>
    </source>
</evidence>
<evidence type="ECO:0000313" key="6">
    <source>
        <dbReference type="Ensembl" id="ENSHCOP00000024063.1"/>
    </source>
</evidence>
<keyword evidence="3" id="KW-0547">Nucleotide-binding</keyword>
<dbReference type="InterPro" id="IPR032675">
    <property type="entry name" value="LRR_dom_sf"/>
</dbReference>
<evidence type="ECO:0000256" key="2">
    <source>
        <dbReference type="ARBA" id="ARBA00022737"/>
    </source>
</evidence>
<dbReference type="STRING" id="109280.ENSHCOP00000024063"/>
<feature type="region of interest" description="Disordered" evidence="4">
    <location>
        <begin position="70"/>
        <end position="89"/>
    </location>
</feature>
<keyword evidence="7" id="KW-1185">Reference proteome</keyword>
<dbReference type="PANTHER" id="PTHR48051">
    <property type="match status" value="1"/>
</dbReference>
<dbReference type="SMART" id="SM00364">
    <property type="entry name" value="LRR_BAC"/>
    <property type="match status" value="10"/>
</dbReference>